<dbReference type="OMA" id="FEYESHA"/>
<dbReference type="AlphaFoldDB" id="A0A0M9G7S9"/>
<dbReference type="GO" id="GO:0003341">
    <property type="term" value="P:cilium movement"/>
    <property type="evidence" value="ECO:0007669"/>
    <property type="project" value="TreeGrafter"/>
</dbReference>
<keyword evidence="7" id="KW-0206">Cytoskeleton</keyword>
<feature type="region of interest" description="Disordered" evidence="12">
    <location>
        <begin position="848"/>
        <end position="896"/>
    </location>
</feature>
<dbReference type="InterPro" id="IPR036322">
    <property type="entry name" value="WD40_repeat_dom_sf"/>
</dbReference>
<dbReference type="InterPro" id="IPR001680">
    <property type="entry name" value="WD40_rpt"/>
</dbReference>
<feature type="compositionally biased region" description="Low complexity" evidence="12">
    <location>
        <begin position="865"/>
        <end position="882"/>
    </location>
</feature>
<feature type="compositionally biased region" description="Low complexity" evidence="12">
    <location>
        <begin position="583"/>
        <end position="594"/>
    </location>
</feature>
<feature type="compositionally biased region" description="Low complexity" evidence="12">
    <location>
        <begin position="180"/>
        <end position="194"/>
    </location>
</feature>
<dbReference type="Gene3D" id="2.130.10.10">
    <property type="entry name" value="YVTN repeat-like/Quinoprotein amine dehydrogenase"/>
    <property type="match status" value="2"/>
</dbReference>
<keyword evidence="2" id="KW-0963">Cytoplasm</keyword>
<feature type="region of interest" description="Disordered" evidence="12">
    <location>
        <begin position="654"/>
        <end position="675"/>
    </location>
</feature>
<dbReference type="GeneID" id="26902636"/>
<feature type="region of interest" description="Disordered" evidence="12">
    <location>
        <begin position="163"/>
        <end position="232"/>
    </location>
</feature>
<evidence type="ECO:0000256" key="3">
    <source>
        <dbReference type="ARBA" id="ARBA00022574"/>
    </source>
</evidence>
<evidence type="ECO:0000313" key="13">
    <source>
        <dbReference type="EMBL" id="KPA84337.1"/>
    </source>
</evidence>
<dbReference type="FunFam" id="2.130.10.10:FF:001622">
    <property type="entry name" value="Dynein intermediate chain, putative"/>
    <property type="match status" value="1"/>
</dbReference>
<dbReference type="GO" id="GO:0045504">
    <property type="term" value="F:dynein heavy chain binding"/>
    <property type="evidence" value="ECO:0007669"/>
    <property type="project" value="TreeGrafter"/>
</dbReference>
<feature type="compositionally biased region" description="Polar residues" evidence="12">
    <location>
        <begin position="8"/>
        <end position="49"/>
    </location>
</feature>
<evidence type="ECO:0000256" key="10">
    <source>
        <dbReference type="ARBA" id="ARBA00040002"/>
    </source>
</evidence>
<evidence type="ECO:0000256" key="7">
    <source>
        <dbReference type="ARBA" id="ARBA00023212"/>
    </source>
</evidence>
<evidence type="ECO:0000256" key="1">
    <source>
        <dbReference type="ARBA" id="ARBA00004611"/>
    </source>
</evidence>
<comment type="subcellular location">
    <subcellularLocation>
        <location evidence="1">Cytoplasm</location>
        <location evidence="1">Cytoskeleton</location>
        <location evidence="1">Flagellum axoneme</location>
    </subcellularLocation>
    <subcellularLocation>
        <location evidence="9">Dynein axonemal particle</location>
    </subcellularLocation>
</comment>
<evidence type="ECO:0000256" key="5">
    <source>
        <dbReference type="ARBA" id="ARBA00022846"/>
    </source>
</evidence>
<feature type="compositionally biased region" description="Basic and acidic residues" evidence="12">
    <location>
        <begin position="573"/>
        <end position="582"/>
    </location>
</feature>
<feature type="region of interest" description="Disordered" evidence="12">
    <location>
        <begin position="370"/>
        <end position="451"/>
    </location>
</feature>
<feature type="region of interest" description="Disordered" evidence="12">
    <location>
        <begin position="1"/>
        <end position="61"/>
    </location>
</feature>
<sequence length="1098" mass="115481">MHAASDASKASRTTRSTVGVSNSTAGCLHTSSASRYSVRNKSHMTSSTRGSGGTAAARDEAKRRLQDLKGELEGAVHVLDGGVNRTPLPLQQHQSLVGGLAYESQGGPTRLDMTQDSSTAAALMNAEIGASFLQSSFMLGSSMRNNARKQSSVSAEAESSITGIIGVGGGGGQRSRRGGDSSSKSMESSTYSLSFANDRRLTEQSSSVIDSSAFRTNNTGGGGSSVLHRGSSTSNQIPHLVQQNTLLSEAAYVQPAPLSEEKKAAWRKAITTITLTETPTIFLYNHHDEAVSKEDVEEVAAVKARNKAYAGVEEAYRTDEGTRFHSTGVATMRAPLKSIQTEVHPPAKKDSGGLQVTTWMLKDAYEAALEGMNGGDDDENDDAQQQKEAAAAGSGGGDVDDVLREDGGGDEGADFEVDDDANSEEAQSTVLSSDEATTNTPSTAADGTANAKTGLGLSKQWMLADTVLSTLRVMERAVVQNYMEAAQLAYRGIEVDPASRRVQGKASSGNNQNSSGRGGRAAAAKGGAAAPPPLPPSPATAQKPLPPLSADAAAGATKDTRDLVSAPQQLVPRGERDSKPDAGADGTSGGAATAPTIVPGFTVALRMSEDVRFLWRFGSGQLTRNRGVACMTWNRRELDMLAVGYTACRTSGARANQRKSNGAAPPSSQSADPIDLDVNDGGMVLKRSMGQEAKGMICCWSLKNPLAPELILFLCHEADVTALAFSSERPSLLAVGSSAGEIVVYDIQRDVVYPSIAPAAGATAGQHTGAIWELQWVPKGKEHGEFLTSISADGRVVQWAVGKSIERVAPDLMHLQRQPGTQVEQAFVDGVAEAEAVAAAADSAVAAAGGGKGRGKLRPSPPPTQGTTGNPTSSSGGRTNGSRGNGGGNKDAGGGGVAGDEAVLSRQCGGMCFDVCPIDTAIYVVGTEDGSVLQCSKSQTENYDFEYESHAELVYRVRWSPYSAAYFLTCSADWTSRLYKVGTSKAQLRFNSVRQDAVQDVAWSPTNALIFATATAQGSAEVWTVADVMYPRDSIEFEDHRHLSAILFAEQETPVLVVGDEEGDVTVFLLEGACYTRQDLTDDEQEVWMDETVRKQLT</sequence>
<organism evidence="13 14">
    <name type="scientific">Leptomonas pyrrhocoris</name>
    <name type="common">Firebug parasite</name>
    <dbReference type="NCBI Taxonomy" id="157538"/>
    <lineage>
        <taxon>Eukaryota</taxon>
        <taxon>Discoba</taxon>
        <taxon>Euglenozoa</taxon>
        <taxon>Kinetoplastea</taxon>
        <taxon>Metakinetoplastina</taxon>
        <taxon>Trypanosomatida</taxon>
        <taxon>Trypanosomatidae</taxon>
        <taxon>Leishmaniinae</taxon>
        <taxon>Leptomonas</taxon>
    </lineage>
</organism>
<dbReference type="GO" id="GO:0120293">
    <property type="term" value="C:dynein axonemal particle"/>
    <property type="evidence" value="ECO:0007669"/>
    <property type="project" value="UniProtKB-SubCell"/>
</dbReference>
<dbReference type="GO" id="GO:0045503">
    <property type="term" value="F:dynein light chain binding"/>
    <property type="evidence" value="ECO:0007669"/>
    <property type="project" value="TreeGrafter"/>
</dbReference>
<evidence type="ECO:0000256" key="11">
    <source>
        <dbReference type="ARBA" id="ARBA00041557"/>
    </source>
</evidence>
<dbReference type="InterPro" id="IPR015943">
    <property type="entry name" value="WD40/YVTN_repeat-like_dom_sf"/>
</dbReference>
<dbReference type="Proteomes" id="UP000037923">
    <property type="component" value="Unassembled WGS sequence"/>
</dbReference>
<dbReference type="SMART" id="SM00320">
    <property type="entry name" value="WD40"/>
    <property type="match status" value="4"/>
</dbReference>
<keyword evidence="8" id="KW-0966">Cell projection</keyword>
<dbReference type="EMBL" id="LGTL01000003">
    <property type="protein sequence ID" value="KPA84337.1"/>
    <property type="molecule type" value="Genomic_DNA"/>
</dbReference>
<dbReference type="VEuPathDB" id="TriTrypDB:LpyrH10_03_4920"/>
<dbReference type="SUPFAM" id="SSF50978">
    <property type="entry name" value="WD40 repeat-like"/>
    <property type="match status" value="1"/>
</dbReference>
<accession>A0A0M9G7S9</accession>
<evidence type="ECO:0000256" key="6">
    <source>
        <dbReference type="ARBA" id="ARBA00023069"/>
    </source>
</evidence>
<dbReference type="PANTHER" id="PTHR12442:SF12">
    <property type="entry name" value="DYNEIN AXONEMAL INTERMEDIATE CHAIN 4"/>
    <property type="match status" value="1"/>
</dbReference>
<evidence type="ECO:0000256" key="4">
    <source>
        <dbReference type="ARBA" id="ARBA00022737"/>
    </source>
</evidence>
<reference evidence="13 14" key="1">
    <citation type="submission" date="2015-07" db="EMBL/GenBank/DDBJ databases">
        <title>High-quality genome of monoxenous trypanosomatid Leptomonas pyrrhocoris.</title>
        <authorList>
            <person name="Flegontov P."/>
            <person name="Butenko A."/>
            <person name="Firsov S."/>
            <person name="Vlcek C."/>
            <person name="Logacheva M.D."/>
            <person name="Field M."/>
            <person name="Filatov D."/>
            <person name="Flegontova O."/>
            <person name="Gerasimov E."/>
            <person name="Jackson A.P."/>
            <person name="Kelly S."/>
            <person name="Opperdoes F."/>
            <person name="O'Reilly A."/>
            <person name="Votypka J."/>
            <person name="Yurchenko V."/>
            <person name="Lukes J."/>
        </authorList>
    </citation>
    <scope>NUCLEOTIDE SEQUENCE [LARGE SCALE GENOMIC DNA]</scope>
    <source>
        <strain evidence="13">H10</strain>
    </source>
</reference>
<feature type="compositionally biased region" description="Gly residues" evidence="12">
    <location>
        <begin position="883"/>
        <end position="896"/>
    </location>
</feature>
<evidence type="ECO:0000256" key="2">
    <source>
        <dbReference type="ARBA" id="ARBA00022490"/>
    </source>
</evidence>
<evidence type="ECO:0000313" key="14">
    <source>
        <dbReference type="Proteomes" id="UP000037923"/>
    </source>
</evidence>
<proteinExistence type="predicted"/>
<dbReference type="OrthoDB" id="10259804at2759"/>
<feature type="compositionally biased region" description="Low complexity" evidence="12">
    <location>
        <begin position="507"/>
        <end position="529"/>
    </location>
</feature>
<keyword evidence="4" id="KW-0677">Repeat</keyword>
<feature type="compositionally biased region" description="Polar residues" evidence="12">
    <location>
        <begin position="424"/>
        <end position="445"/>
    </location>
</feature>
<keyword evidence="6" id="KW-0969">Cilium</keyword>
<dbReference type="RefSeq" id="XP_015662776.1">
    <property type="nucleotide sequence ID" value="XM_015799298.1"/>
</dbReference>
<gene>
    <name evidence="13" type="ORF">ABB37_02341</name>
</gene>
<protein>
    <recommendedName>
        <fullName evidence="10">Dynein axonemal intermediate chain 4</fullName>
    </recommendedName>
    <alternativeName>
        <fullName evidence="11">WD repeat-containing protein 78</fullName>
    </alternativeName>
</protein>
<name>A0A0M9G7S9_LEPPY</name>
<dbReference type="GO" id="GO:0005858">
    <property type="term" value="C:axonemal dynein complex"/>
    <property type="evidence" value="ECO:0007669"/>
    <property type="project" value="TreeGrafter"/>
</dbReference>
<evidence type="ECO:0000256" key="9">
    <source>
        <dbReference type="ARBA" id="ARBA00024190"/>
    </source>
</evidence>
<keyword evidence="14" id="KW-1185">Reference proteome</keyword>
<evidence type="ECO:0000256" key="8">
    <source>
        <dbReference type="ARBA" id="ARBA00023273"/>
    </source>
</evidence>
<dbReference type="InterPro" id="IPR050687">
    <property type="entry name" value="Dynein_IC"/>
</dbReference>
<feature type="compositionally biased region" description="Polar residues" evidence="12">
    <location>
        <begin position="203"/>
        <end position="218"/>
    </location>
</feature>
<feature type="region of interest" description="Disordered" evidence="12">
    <location>
        <begin position="500"/>
        <end position="595"/>
    </location>
</feature>
<comment type="caution">
    <text evidence="13">The sequence shown here is derived from an EMBL/GenBank/DDBJ whole genome shotgun (WGS) entry which is preliminary data.</text>
</comment>
<feature type="compositionally biased region" description="Acidic residues" evidence="12">
    <location>
        <begin position="408"/>
        <end position="423"/>
    </location>
</feature>
<dbReference type="PANTHER" id="PTHR12442">
    <property type="entry name" value="DYNEIN INTERMEDIATE CHAIN"/>
    <property type="match status" value="1"/>
</dbReference>
<evidence type="ECO:0000256" key="12">
    <source>
        <dbReference type="SAM" id="MobiDB-lite"/>
    </source>
</evidence>
<keyword evidence="5" id="KW-0282">Flagellum</keyword>
<keyword evidence="3" id="KW-0853">WD repeat</keyword>